<dbReference type="PROSITE" id="PS00409">
    <property type="entry name" value="PROKAR_NTER_METHYL"/>
    <property type="match status" value="1"/>
</dbReference>
<dbReference type="InterPro" id="IPR045584">
    <property type="entry name" value="Pilin-like"/>
</dbReference>
<name>A0A2M6RB60_9BACT</name>
<keyword evidence="1" id="KW-1133">Transmembrane helix</keyword>
<organism evidence="2 3">
    <name type="scientific">Candidatus Berkelbacteria bacterium CG10_big_fil_rev_8_21_14_0_10_43_14</name>
    <dbReference type="NCBI Taxonomy" id="1974515"/>
    <lineage>
        <taxon>Bacteria</taxon>
        <taxon>Candidatus Berkelbacteria</taxon>
    </lineage>
</organism>
<sequence>MRGYTLIELLTVVGIIILLSATLLPSINRARDNQAFGGVPQELKAKLLEAQSYAVGPPTDNNGAIAYGIHIISNNPLSYQLVRMRNGAPEAYTSTTYTEKVLKFDSMSPADLSYIWFTIGDTVKVSCQTGANSPYPPCSSSLTQIRIPIYYASGSPTDVKTVTIDIQTGFVNVT</sequence>
<dbReference type="Gene3D" id="3.30.700.10">
    <property type="entry name" value="Glycoprotein, Type 4 Pilin"/>
    <property type="match status" value="1"/>
</dbReference>
<dbReference type="Proteomes" id="UP000231162">
    <property type="component" value="Unassembled WGS sequence"/>
</dbReference>
<evidence type="ECO:0000313" key="3">
    <source>
        <dbReference type="Proteomes" id="UP000231162"/>
    </source>
</evidence>
<dbReference type="AlphaFoldDB" id="A0A2M6RB60"/>
<comment type="caution">
    <text evidence="2">The sequence shown here is derived from an EMBL/GenBank/DDBJ whole genome shotgun (WGS) entry which is preliminary data.</text>
</comment>
<feature type="transmembrane region" description="Helical" evidence="1">
    <location>
        <begin position="6"/>
        <end position="24"/>
    </location>
</feature>
<gene>
    <name evidence="2" type="ORF">COT79_00600</name>
</gene>
<reference evidence="3" key="1">
    <citation type="submission" date="2017-09" db="EMBL/GenBank/DDBJ databases">
        <title>Depth-based differentiation of microbial function through sediment-hosted aquifers and enrichment of novel symbionts in the deep terrestrial subsurface.</title>
        <authorList>
            <person name="Probst A.J."/>
            <person name="Ladd B."/>
            <person name="Jarett J.K."/>
            <person name="Geller-Mcgrath D.E."/>
            <person name="Sieber C.M.K."/>
            <person name="Emerson J.B."/>
            <person name="Anantharaman K."/>
            <person name="Thomas B.C."/>
            <person name="Malmstrom R."/>
            <person name="Stieglmeier M."/>
            <person name="Klingl A."/>
            <person name="Woyke T."/>
            <person name="Ryan C.M."/>
            <person name="Banfield J.F."/>
        </authorList>
    </citation>
    <scope>NUCLEOTIDE SEQUENCE [LARGE SCALE GENOMIC DNA]</scope>
</reference>
<dbReference type="SUPFAM" id="SSF54523">
    <property type="entry name" value="Pili subunits"/>
    <property type="match status" value="1"/>
</dbReference>
<dbReference type="EMBL" id="PEZX01000012">
    <property type="protein sequence ID" value="PIS07181.1"/>
    <property type="molecule type" value="Genomic_DNA"/>
</dbReference>
<dbReference type="InterPro" id="IPR012902">
    <property type="entry name" value="N_methyl_site"/>
</dbReference>
<evidence type="ECO:0000313" key="2">
    <source>
        <dbReference type="EMBL" id="PIS07181.1"/>
    </source>
</evidence>
<protein>
    <recommendedName>
        <fullName evidence="4">General secretion pathway GspH domain-containing protein</fullName>
    </recommendedName>
</protein>
<proteinExistence type="predicted"/>
<keyword evidence="1" id="KW-0472">Membrane</keyword>
<keyword evidence="1" id="KW-0812">Transmembrane</keyword>
<evidence type="ECO:0000256" key="1">
    <source>
        <dbReference type="SAM" id="Phobius"/>
    </source>
</evidence>
<evidence type="ECO:0008006" key="4">
    <source>
        <dbReference type="Google" id="ProtNLM"/>
    </source>
</evidence>
<accession>A0A2M6RB60</accession>